<name>A0A2R5FBV5_9PROT</name>
<evidence type="ECO:0000259" key="1">
    <source>
        <dbReference type="Pfam" id="PF09509"/>
    </source>
</evidence>
<sequence length="266" mass="29729">MEHVPPFNAQQLTALAKALGDTDDGLTGTQIDFLLNQCKIPNVDPTATKWKRLFNAFAMYQNNRNFGNHVVVFVNRVMDPVQFTADSAKFNRWKVRLNAILAFSGMSVGDHGKVRWVKPASNLDEAVARANRLQYLLENRGVHPDVLLYCKAEWLQENYFHAVFEATKSIAAKLRSLTNHPGDGATLVQAAFGGPNPIIAINDLKNDSEKSEQSGFLNLLIGIFGTVRNPLAHNPKVDWAMNEQDALDILTLVSLVHRKIDQRTRP</sequence>
<dbReference type="InterPro" id="IPR012654">
    <property type="entry name" value="CHP02391"/>
</dbReference>
<gene>
    <name evidence="2" type="ORF">NMK_3307</name>
</gene>
<dbReference type="EMBL" id="BDOQ01000019">
    <property type="protein sequence ID" value="GBG15696.1"/>
    <property type="molecule type" value="Genomic_DNA"/>
</dbReference>
<dbReference type="Pfam" id="PF09509">
    <property type="entry name" value="Hypoth_Ymh"/>
    <property type="match status" value="1"/>
</dbReference>
<organism evidence="2 3">
    <name type="scientific">Novimethylophilus kurashikiensis</name>
    <dbReference type="NCBI Taxonomy" id="1825523"/>
    <lineage>
        <taxon>Bacteria</taxon>
        <taxon>Pseudomonadati</taxon>
        <taxon>Pseudomonadota</taxon>
        <taxon>Betaproteobacteria</taxon>
        <taxon>Nitrosomonadales</taxon>
        <taxon>Methylophilaceae</taxon>
        <taxon>Novimethylophilus</taxon>
    </lineage>
</organism>
<comment type="caution">
    <text evidence="2">The sequence shown here is derived from an EMBL/GenBank/DDBJ whole genome shotgun (WGS) entry which is preliminary data.</text>
</comment>
<dbReference type="Proteomes" id="UP000245081">
    <property type="component" value="Unassembled WGS sequence"/>
</dbReference>
<keyword evidence="3" id="KW-1185">Reference proteome</keyword>
<dbReference type="AlphaFoldDB" id="A0A2R5FBV5"/>
<protein>
    <recommendedName>
        <fullName evidence="1">Conserved hypothetical protein CHP02391 domain-containing protein</fullName>
    </recommendedName>
</protein>
<dbReference type="NCBIfam" id="TIGR02391">
    <property type="entry name" value="hypoth_ymh"/>
    <property type="match status" value="1"/>
</dbReference>
<proteinExistence type="predicted"/>
<dbReference type="RefSeq" id="WP_109016837.1">
    <property type="nucleotide sequence ID" value="NZ_BDOQ01000019.1"/>
</dbReference>
<accession>A0A2R5FBV5</accession>
<evidence type="ECO:0000313" key="2">
    <source>
        <dbReference type="EMBL" id="GBG15696.1"/>
    </source>
</evidence>
<reference evidence="2 3" key="1">
    <citation type="journal article" date="2018" name="Environ. Microbiol.">
        <title>Isolation and genomic characterization of Novimethylophilus kurashikiensis gen. nov. sp. nov., a new lanthanide-dependent methylotrophic species of Methylophilaceae.</title>
        <authorList>
            <person name="Lv H."/>
            <person name="Sahin N."/>
            <person name="Tani A."/>
        </authorList>
    </citation>
    <scope>NUCLEOTIDE SEQUENCE [LARGE SCALE GENOMIC DNA]</scope>
    <source>
        <strain evidence="2 3">La2-4</strain>
    </source>
</reference>
<dbReference type="OrthoDB" id="1863356at2"/>
<evidence type="ECO:0000313" key="3">
    <source>
        <dbReference type="Proteomes" id="UP000245081"/>
    </source>
</evidence>
<feature type="domain" description="Conserved hypothetical protein CHP02391" evidence="1">
    <location>
        <begin position="140"/>
        <end position="260"/>
    </location>
</feature>